<dbReference type="PANTHER" id="PTHR11453:SF36">
    <property type="entry name" value="ANION EXCHANGE PROTEIN"/>
    <property type="match status" value="1"/>
</dbReference>
<evidence type="ECO:0000313" key="4">
    <source>
        <dbReference type="Proteomes" id="UP000747542"/>
    </source>
</evidence>
<gene>
    <name evidence="3" type="primary">Slc4a7-L</name>
    <name evidence="3" type="ORF">Hamer_G020799</name>
</gene>
<dbReference type="InterPro" id="IPR016152">
    <property type="entry name" value="PTrfase/Anion_transptr"/>
</dbReference>
<dbReference type="Proteomes" id="UP000747542">
    <property type="component" value="Unassembled WGS sequence"/>
</dbReference>
<dbReference type="GO" id="GO:0008510">
    <property type="term" value="F:sodium:bicarbonate symporter activity"/>
    <property type="evidence" value="ECO:0007669"/>
    <property type="project" value="TreeGrafter"/>
</dbReference>
<accession>A0A8J5TN95</accession>
<dbReference type="SUPFAM" id="SSF55804">
    <property type="entry name" value="Phoshotransferase/anion transport protein"/>
    <property type="match status" value="1"/>
</dbReference>
<dbReference type="PANTHER" id="PTHR11453">
    <property type="entry name" value="ANION EXCHANGE PROTEIN"/>
    <property type="match status" value="1"/>
</dbReference>
<feature type="non-terminal residue" evidence="3">
    <location>
        <position position="1"/>
    </location>
</feature>
<proteinExistence type="predicted"/>
<name>A0A8J5TN95_HOMAM</name>
<dbReference type="GO" id="GO:0008509">
    <property type="term" value="F:monoatomic anion transmembrane transporter activity"/>
    <property type="evidence" value="ECO:0007669"/>
    <property type="project" value="InterPro"/>
</dbReference>
<protein>
    <submittedName>
        <fullName evidence="3">Sodium bicarbonate cotransporter 3-like</fullName>
    </submittedName>
</protein>
<evidence type="ECO:0000259" key="2">
    <source>
        <dbReference type="Pfam" id="PF07565"/>
    </source>
</evidence>
<feature type="domain" description="Band 3 cytoplasmic" evidence="2">
    <location>
        <begin position="101"/>
        <end position="244"/>
    </location>
</feature>
<dbReference type="InterPro" id="IPR003020">
    <property type="entry name" value="HCO3_transpt_euk"/>
</dbReference>
<feature type="compositionally biased region" description="Basic residues" evidence="1">
    <location>
        <begin position="51"/>
        <end position="66"/>
    </location>
</feature>
<keyword evidence="4" id="KW-1185">Reference proteome</keyword>
<dbReference type="GO" id="GO:0051453">
    <property type="term" value="P:regulation of intracellular pH"/>
    <property type="evidence" value="ECO:0007669"/>
    <property type="project" value="TreeGrafter"/>
</dbReference>
<feature type="region of interest" description="Disordered" evidence="1">
    <location>
        <begin position="51"/>
        <end position="80"/>
    </location>
</feature>
<feature type="region of interest" description="Disordered" evidence="1">
    <location>
        <begin position="1"/>
        <end position="22"/>
    </location>
</feature>
<evidence type="ECO:0000313" key="3">
    <source>
        <dbReference type="EMBL" id="KAG7175727.1"/>
    </source>
</evidence>
<sequence length="247" mass="28529">MESTGNATSPEEEPPRDPGVTQHHSFNVEELEGHHAHSMYVGVHVPGAYRRRSRHHRHRHHHHHKNASKDGTENRPVTPPSQRVQFILGEDDDDTGAHDIHPLFSEMETLTEMEGGEMEWKETARWVKFEEDVEEGGERWSKPHVATLSLHSLFELRSFLLNGTVILDMDATSLEQISDLLLDNMINQGQLTYEGREKFRDALLRKHKHLYEKQKTNKENGNMSRLPLIRSLAEIGRNHSSSKSEYR</sequence>
<reference evidence="3" key="1">
    <citation type="journal article" date="2021" name="Sci. Adv.">
        <title>The American lobster genome reveals insights on longevity, neural, and immune adaptations.</title>
        <authorList>
            <person name="Polinski J.M."/>
            <person name="Zimin A.V."/>
            <person name="Clark K.F."/>
            <person name="Kohn A.B."/>
            <person name="Sadowski N."/>
            <person name="Timp W."/>
            <person name="Ptitsyn A."/>
            <person name="Khanna P."/>
            <person name="Romanova D.Y."/>
            <person name="Williams P."/>
            <person name="Greenwood S.J."/>
            <person name="Moroz L.L."/>
            <person name="Walt D.R."/>
            <person name="Bodnar A.G."/>
        </authorList>
    </citation>
    <scope>NUCLEOTIDE SEQUENCE</scope>
    <source>
        <strain evidence="3">GMGI-L3</strain>
    </source>
</reference>
<dbReference type="GO" id="GO:0005452">
    <property type="term" value="F:solute:inorganic anion antiporter activity"/>
    <property type="evidence" value="ECO:0007669"/>
    <property type="project" value="InterPro"/>
</dbReference>
<dbReference type="GO" id="GO:0005886">
    <property type="term" value="C:plasma membrane"/>
    <property type="evidence" value="ECO:0007669"/>
    <property type="project" value="TreeGrafter"/>
</dbReference>
<dbReference type="InterPro" id="IPR013769">
    <property type="entry name" value="Band3_cytoplasmic_dom"/>
</dbReference>
<dbReference type="AlphaFoldDB" id="A0A8J5TN95"/>
<organism evidence="3 4">
    <name type="scientific">Homarus americanus</name>
    <name type="common">American lobster</name>
    <dbReference type="NCBI Taxonomy" id="6706"/>
    <lineage>
        <taxon>Eukaryota</taxon>
        <taxon>Metazoa</taxon>
        <taxon>Ecdysozoa</taxon>
        <taxon>Arthropoda</taxon>
        <taxon>Crustacea</taxon>
        <taxon>Multicrustacea</taxon>
        <taxon>Malacostraca</taxon>
        <taxon>Eumalacostraca</taxon>
        <taxon>Eucarida</taxon>
        <taxon>Decapoda</taxon>
        <taxon>Pleocyemata</taxon>
        <taxon>Astacidea</taxon>
        <taxon>Nephropoidea</taxon>
        <taxon>Nephropidae</taxon>
        <taxon>Homarus</taxon>
    </lineage>
</organism>
<comment type="caution">
    <text evidence="3">The sequence shown here is derived from an EMBL/GenBank/DDBJ whole genome shotgun (WGS) entry which is preliminary data.</text>
</comment>
<evidence type="ECO:0000256" key="1">
    <source>
        <dbReference type="SAM" id="MobiDB-lite"/>
    </source>
</evidence>
<dbReference type="Gene3D" id="3.40.930.10">
    <property type="entry name" value="Mannitol-specific EII, Chain A"/>
    <property type="match status" value="1"/>
</dbReference>
<dbReference type="EMBL" id="JAHLQT010004696">
    <property type="protein sequence ID" value="KAG7175727.1"/>
    <property type="molecule type" value="Genomic_DNA"/>
</dbReference>
<dbReference type="Pfam" id="PF07565">
    <property type="entry name" value="Band_3_cyto"/>
    <property type="match status" value="1"/>
</dbReference>